<evidence type="ECO:0000313" key="2">
    <source>
        <dbReference type="Proteomes" id="UP001202289"/>
    </source>
</evidence>
<dbReference type="EMBL" id="JAMBOP010000025">
    <property type="protein sequence ID" value="MCM3737593.1"/>
    <property type="molecule type" value="Genomic_DNA"/>
</dbReference>
<evidence type="ECO:0000313" key="1">
    <source>
        <dbReference type="EMBL" id="MCM3737593.1"/>
    </source>
</evidence>
<protein>
    <submittedName>
        <fullName evidence="1">MarR family transcriptional regulator</fullName>
    </submittedName>
</protein>
<sequence length="150" mass="17484">MQIAARELYALIRDVYHQLQNNLEIQLKQFDISVVQFGVIQVLSDSEKTSMSELKQKIGCAPSNVTTMIQRMKRDGFVTTTKNPADQRETFVYLTEKGKETKEKVNVQYKAFLKENFSYFDEEKFITLSEILKDYKNHLLNVGEETQKCN</sequence>
<dbReference type="Proteomes" id="UP001202289">
    <property type="component" value="Unassembled WGS sequence"/>
</dbReference>
<comment type="caution">
    <text evidence="1">The sequence shown here is derived from an EMBL/GenBank/DDBJ whole genome shotgun (WGS) entry which is preliminary data.</text>
</comment>
<proteinExistence type="predicted"/>
<name>A0ACC6AA39_9BACI</name>
<keyword evidence="2" id="KW-1185">Reference proteome</keyword>
<reference evidence="1" key="1">
    <citation type="submission" date="2022-05" db="EMBL/GenBank/DDBJ databases">
        <title>Comparative Genomics of Spacecraft Associated Microbes.</title>
        <authorList>
            <person name="Tran M.T."/>
            <person name="Wright A."/>
            <person name="Seuylemezian A."/>
            <person name="Eisen J."/>
            <person name="Coil D."/>
        </authorList>
    </citation>
    <scope>NUCLEOTIDE SEQUENCE</scope>
    <source>
        <strain evidence="1">FAIRING 10M-2.2</strain>
    </source>
</reference>
<gene>
    <name evidence="1" type="ORF">M3215_17770</name>
</gene>
<organism evidence="1 2">
    <name type="scientific">Bacillus cytotoxicus</name>
    <dbReference type="NCBI Taxonomy" id="580165"/>
    <lineage>
        <taxon>Bacteria</taxon>
        <taxon>Bacillati</taxon>
        <taxon>Bacillota</taxon>
        <taxon>Bacilli</taxon>
        <taxon>Bacillales</taxon>
        <taxon>Bacillaceae</taxon>
        <taxon>Bacillus</taxon>
        <taxon>Bacillus cereus group</taxon>
    </lineage>
</organism>
<accession>A0ACC6AA39</accession>